<feature type="domain" description="Putative integrase N-terminal" evidence="2">
    <location>
        <begin position="33"/>
        <end position="110"/>
    </location>
</feature>
<dbReference type="CDD" id="cd00397">
    <property type="entry name" value="DNA_BRE_C"/>
    <property type="match status" value="1"/>
</dbReference>
<sequence>MTVVQSGAIGSLIKSADAIVERHGAVRVNGKVASIRTIEISRQVMRESCHRLHGLGFYLSDISSLKEKHIHALVRDWHATGSRSGKPLANKTMQNQLSRLRIFAGWLGKPEIVKPGGLAVYLPEVEASSLKVRTYTERSKSWTGNGVDLVEIIGRARLEDERVWAMLLMGVAFGLRKKEMLRIQPWRADALCELRIDGSVAKNGRARSIPFIGAGHPYGLFQRWCLDQARRVTKRGQTLGWPDLSFKQSENRFYHCMKKLGVTQVDSGISPHGLRAEFAENMALIRGLVPPSLGGDIDQMGKAQRLEITDAITSMLGHDEDRTIKAYFSSFYRPLAHVGGIGGKVGPTLALDRMQDIFVTVHVNPVPVRAKDGSYRIQSVAERAATAVTCVLENPPQEDRHFDVVSFIAEYPQFAERIRKSLVAVGLGD</sequence>
<dbReference type="InterPro" id="IPR013762">
    <property type="entry name" value="Integrase-like_cat_sf"/>
</dbReference>
<keyword evidence="4" id="KW-1185">Reference proteome</keyword>
<accession>A1VVF3</accession>
<dbReference type="EMBL" id="CP000530">
    <property type="protein sequence ID" value="ABM39631.1"/>
    <property type="molecule type" value="Genomic_DNA"/>
</dbReference>
<proteinExistence type="predicted"/>
<gene>
    <name evidence="3" type="ordered locus">Pnap_4349</name>
</gene>
<dbReference type="Gene3D" id="1.10.443.10">
    <property type="entry name" value="Intergrase catalytic core"/>
    <property type="match status" value="1"/>
</dbReference>
<evidence type="ECO:0000259" key="2">
    <source>
        <dbReference type="Pfam" id="PF12834"/>
    </source>
</evidence>
<dbReference type="AlphaFoldDB" id="A1VVF3"/>
<evidence type="ECO:0000313" key="4">
    <source>
        <dbReference type="Proteomes" id="UP000000644"/>
    </source>
</evidence>
<dbReference type="HOGENOM" id="CLU_639127_0_0_4"/>
<evidence type="ECO:0000256" key="1">
    <source>
        <dbReference type="ARBA" id="ARBA00023172"/>
    </source>
</evidence>
<dbReference type="KEGG" id="pna:Pnap_4349"/>
<dbReference type="InterPro" id="IPR011010">
    <property type="entry name" value="DNA_brk_join_enz"/>
</dbReference>
<dbReference type="GO" id="GO:0003677">
    <property type="term" value="F:DNA binding"/>
    <property type="evidence" value="ECO:0007669"/>
    <property type="project" value="InterPro"/>
</dbReference>
<reference evidence="4" key="1">
    <citation type="journal article" date="2009" name="Environ. Microbiol.">
        <title>The genome of Polaromonas naphthalenivorans strain CJ2, isolated from coal tar-contaminated sediment, reveals physiological and metabolic versatility and evolution through extensive horizontal gene transfer.</title>
        <authorList>
            <person name="Yagi J.M."/>
            <person name="Sims D."/>
            <person name="Brettin T."/>
            <person name="Bruce D."/>
            <person name="Madsen E.L."/>
        </authorList>
    </citation>
    <scope>NUCLEOTIDE SEQUENCE [LARGE SCALE GENOMIC DNA]</scope>
    <source>
        <strain evidence="4">CJ2</strain>
        <plasmid evidence="4">Plasmid pPNAP01</plasmid>
    </source>
</reference>
<protein>
    <submittedName>
        <fullName evidence="3">Phage integrase family protein</fullName>
    </submittedName>
</protein>
<dbReference type="GO" id="GO:0015074">
    <property type="term" value="P:DNA integration"/>
    <property type="evidence" value="ECO:0007669"/>
    <property type="project" value="InterPro"/>
</dbReference>
<organism evidence="3 4">
    <name type="scientific">Polaromonas naphthalenivorans (strain CJ2)</name>
    <dbReference type="NCBI Taxonomy" id="365044"/>
    <lineage>
        <taxon>Bacteria</taxon>
        <taxon>Pseudomonadati</taxon>
        <taxon>Pseudomonadota</taxon>
        <taxon>Betaproteobacteria</taxon>
        <taxon>Burkholderiales</taxon>
        <taxon>Comamonadaceae</taxon>
        <taxon>Polaromonas</taxon>
    </lineage>
</organism>
<evidence type="ECO:0000313" key="3">
    <source>
        <dbReference type="EMBL" id="ABM39631.1"/>
    </source>
</evidence>
<dbReference type="Pfam" id="PF12834">
    <property type="entry name" value="Phage_int_SAM_2"/>
    <property type="match status" value="1"/>
</dbReference>
<keyword evidence="3" id="KW-0614">Plasmid</keyword>
<dbReference type="GO" id="GO:0006310">
    <property type="term" value="P:DNA recombination"/>
    <property type="evidence" value="ECO:0007669"/>
    <property type="project" value="UniProtKB-KW"/>
</dbReference>
<name>A1VVF3_POLNA</name>
<dbReference type="SUPFAM" id="SSF56349">
    <property type="entry name" value="DNA breaking-rejoining enzymes"/>
    <property type="match status" value="1"/>
</dbReference>
<dbReference type="InterPro" id="IPR024457">
    <property type="entry name" value="Putative_integrase_N"/>
</dbReference>
<keyword evidence="1" id="KW-0233">DNA recombination</keyword>
<geneLocation type="plasmid" evidence="3 4">
    <name>pPNAP01</name>
</geneLocation>
<dbReference type="Proteomes" id="UP000000644">
    <property type="component" value="Plasmid pPNAP01"/>
</dbReference>
<dbReference type="RefSeq" id="WP_011798004.1">
    <property type="nucleotide sequence ID" value="NC_008757.1"/>
</dbReference>